<dbReference type="InterPro" id="IPR029058">
    <property type="entry name" value="AB_hydrolase_fold"/>
</dbReference>
<name>A0ABS3MA11_9BRAD</name>
<feature type="domain" description="AB hydrolase-1" evidence="3">
    <location>
        <begin position="40"/>
        <end position="263"/>
    </location>
</feature>
<proteinExistence type="predicted"/>
<dbReference type="Pfam" id="PF12697">
    <property type="entry name" value="Abhydrolase_6"/>
    <property type="match status" value="1"/>
</dbReference>
<organism evidence="4 5">
    <name type="scientific">Bradyrhizobium quebecense</name>
    <dbReference type="NCBI Taxonomy" id="2748629"/>
    <lineage>
        <taxon>Bacteria</taxon>
        <taxon>Pseudomonadati</taxon>
        <taxon>Pseudomonadota</taxon>
        <taxon>Alphaproteobacteria</taxon>
        <taxon>Hyphomicrobiales</taxon>
        <taxon>Nitrobacteraceae</taxon>
        <taxon>Bradyrhizobium</taxon>
    </lineage>
</organism>
<dbReference type="PANTHER" id="PTHR43798:SF31">
    <property type="entry name" value="AB HYDROLASE SUPERFAMILY PROTEIN YCLE"/>
    <property type="match status" value="1"/>
</dbReference>
<keyword evidence="1 4" id="KW-0378">Hydrolase</keyword>
<dbReference type="SUPFAM" id="SSF53474">
    <property type="entry name" value="alpha/beta-Hydrolases"/>
    <property type="match status" value="1"/>
</dbReference>
<gene>
    <name evidence="4" type="ORF">J4P68_02330</name>
</gene>
<dbReference type="RefSeq" id="WP_207830089.1">
    <property type="nucleotide sequence ID" value="NZ_CP088282.1"/>
</dbReference>
<dbReference type="Proteomes" id="UP000692816">
    <property type="component" value="Unassembled WGS sequence"/>
</dbReference>
<keyword evidence="5" id="KW-1185">Reference proteome</keyword>
<evidence type="ECO:0000256" key="1">
    <source>
        <dbReference type="ARBA" id="ARBA00022801"/>
    </source>
</evidence>
<evidence type="ECO:0000313" key="4">
    <source>
        <dbReference type="EMBL" id="MBO1428271.1"/>
    </source>
</evidence>
<dbReference type="EMBL" id="JAGEPA010000001">
    <property type="protein sequence ID" value="MBO1428271.1"/>
    <property type="molecule type" value="Genomic_DNA"/>
</dbReference>
<dbReference type="GO" id="GO:0016787">
    <property type="term" value="F:hydrolase activity"/>
    <property type="evidence" value="ECO:0007669"/>
    <property type="project" value="UniProtKB-KW"/>
</dbReference>
<feature type="region of interest" description="Disordered" evidence="2">
    <location>
        <begin position="279"/>
        <end position="303"/>
    </location>
</feature>
<comment type="caution">
    <text evidence="4">The sequence shown here is derived from an EMBL/GenBank/DDBJ whole genome shotgun (WGS) entry which is preliminary data.</text>
</comment>
<dbReference type="Gene3D" id="3.40.50.1820">
    <property type="entry name" value="alpha/beta hydrolase"/>
    <property type="match status" value="1"/>
</dbReference>
<evidence type="ECO:0000256" key="2">
    <source>
        <dbReference type="SAM" id="MobiDB-lite"/>
    </source>
</evidence>
<evidence type="ECO:0000313" key="5">
    <source>
        <dbReference type="Proteomes" id="UP000692816"/>
    </source>
</evidence>
<evidence type="ECO:0000259" key="3">
    <source>
        <dbReference type="Pfam" id="PF12697"/>
    </source>
</evidence>
<dbReference type="InterPro" id="IPR050266">
    <property type="entry name" value="AB_hydrolase_sf"/>
</dbReference>
<dbReference type="PRINTS" id="PR00111">
    <property type="entry name" value="ABHYDROLASE"/>
</dbReference>
<protein>
    <submittedName>
        <fullName evidence="4">Alpha/beta fold hydrolase</fullName>
    </submittedName>
</protein>
<accession>A0ABS3MA11</accession>
<dbReference type="InterPro" id="IPR000073">
    <property type="entry name" value="AB_hydrolase_1"/>
</dbReference>
<reference evidence="4" key="1">
    <citation type="journal article" date="2021" name="Int. J. Syst. Evol. Microbiol.">
        <title>Bradyrhizobium septentrionale sp. nov. (sv. septentrionale) and Bradyrhizobium quebecense sp. nov. (sv. septentrionale) associated with legumes native to Canada possess rearranged symbiosis genes and numerous insertion sequences.</title>
        <authorList>
            <person name="Bromfield E.S.P."/>
            <person name="Cloutier S."/>
        </authorList>
    </citation>
    <scope>NUCLEOTIDE SEQUENCE</scope>
    <source>
        <strain evidence="4">12S5</strain>
    </source>
</reference>
<sequence length="303" mass="33498">MPYATTDDGVRLYFEETGSGHPVILVHEFAGDLRSYEPQMRHFGKRFRTIAYNARGFPPSDVPEQVSSYSQARAADDILAVLDHIGAPRAHIIGLSMGGFATLHFGLRHPARALSLCIGGCGYGAELDKRETFRAEADVIAGMIRTEGMPAFAERYAYGPTRVQYENKDPRGHAEFKRMLAEHSAVGSANTQQGVQKERPSLYTLVDEMKRITVPTLIITGDEDWPCLLPGILMKQSIPSAALAVMPNCGHAINIEEPDEYNRIVGDFLAQVERGRWPQRDPRAVSASITGMKDELARPNTSR</sequence>
<dbReference type="PANTHER" id="PTHR43798">
    <property type="entry name" value="MONOACYLGLYCEROL LIPASE"/>
    <property type="match status" value="1"/>
</dbReference>